<feature type="domain" description="HTH luxR-type" evidence="6">
    <location>
        <begin position="148"/>
        <end position="213"/>
    </location>
</feature>
<dbReference type="Gene3D" id="3.40.50.2300">
    <property type="match status" value="1"/>
</dbReference>
<keyword evidence="3 8" id="KW-0238">DNA-binding</keyword>
<dbReference type="SMART" id="SM00448">
    <property type="entry name" value="REC"/>
    <property type="match status" value="1"/>
</dbReference>
<evidence type="ECO:0000313" key="8">
    <source>
        <dbReference type="EMBL" id="NYJ00848.1"/>
    </source>
</evidence>
<dbReference type="GO" id="GO:0006355">
    <property type="term" value="P:regulation of DNA-templated transcription"/>
    <property type="evidence" value="ECO:0007669"/>
    <property type="project" value="InterPro"/>
</dbReference>
<keyword evidence="9" id="KW-1185">Reference proteome</keyword>
<dbReference type="AlphaFoldDB" id="A0A853C2P3"/>
<dbReference type="InterPro" id="IPR058245">
    <property type="entry name" value="NreC/VraR/RcsB-like_REC"/>
</dbReference>
<dbReference type="SUPFAM" id="SSF52172">
    <property type="entry name" value="CheY-like"/>
    <property type="match status" value="1"/>
</dbReference>
<evidence type="ECO:0000256" key="1">
    <source>
        <dbReference type="ARBA" id="ARBA00022553"/>
    </source>
</evidence>
<dbReference type="PRINTS" id="PR00038">
    <property type="entry name" value="HTHLUXR"/>
</dbReference>
<dbReference type="InterPro" id="IPR016032">
    <property type="entry name" value="Sig_transdc_resp-reg_C-effctor"/>
</dbReference>
<proteinExistence type="predicted"/>
<name>A0A853C2P3_9ACTN</name>
<evidence type="ECO:0000256" key="3">
    <source>
        <dbReference type="ARBA" id="ARBA00023125"/>
    </source>
</evidence>
<evidence type="ECO:0000256" key="2">
    <source>
        <dbReference type="ARBA" id="ARBA00023015"/>
    </source>
</evidence>
<organism evidence="8 9">
    <name type="scientific">Nocardioides thalensis</name>
    <dbReference type="NCBI Taxonomy" id="1914755"/>
    <lineage>
        <taxon>Bacteria</taxon>
        <taxon>Bacillati</taxon>
        <taxon>Actinomycetota</taxon>
        <taxon>Actinomycetes</taxon>
        <taxon>Propionibacteriales</taxon>
        <taxon>Nocardioidaceae</taxon>
        <taxon>Nocardioides</taxon>
    </lineage>
</organism>
<dbReference type="CDD" id="cd17535">
    <property type="entry name" value="REC_NarL-like"/>
    <property type="match status" value="1"/>
</dbReference>
<comment type="caution">
    <text evidence="8">The sequence shown here is derived from an EMBL/GenBank/DDBJ whole genome shotgun (WGS) entry which is preliminary data.</text>
</comment>
<accession>A0A853C2P3</accession>
<feature type="domain" description="Response regulatory" evidence="7">
    <location>
        <begin position="3"/>
        <end position="121"/>
    </location>
</feature>
<gene>
    <name evidence="8" type="ORF">HNR19_001546</name>
</gene>
<dbReference type="PROSITE" id="PS50110">
    <property type="entry name" value="RESPONSE_REGULATORY"/>
    <property type="match status" value="1"/>
</dbReference>
<dbReference type="CDD" id="cd06170">
    <property type="entry name" value="LuxR_C_like"/>
    <property type="match status" value="1"/>
</dbReference>
<dbReference type="InterPro" id="IPR039420">
    <property type="entry name" value="WalR-like"/>
</dbReference>
<dbReference type="InterPro" id="IPR000792">
    <property type="entry name" value="Tscrpt_reg_LuxR_C"/>
</dbReference>
<protein>
    <submittedName>
        <fullName evidence="8">DNA-binding NarL/FixJ family response regulator</fullName>
    </submittedName>
</protein>
<dbReference type="InterPro" id="IPR001789">
    <property type="entry name" value="Sig_transdc_resp-reg_receiver"/>
</dbReference>
<evidence type="ECO:0000313" key="9">
    <source>
        <dbReference type="Proteomes" id="UP000530424"/>
    </source>
</evidence>
<dbReference type="Pfam" id="PF00196">
    <property type="entry name" value="GerE"/>
    <property type="match status" value="1"/>
</dbReference>
<dbReference type="PANTHER" id="PTHR43214:SF24">
    <property type="entry name" value="TRANSCRIPTIONAL REGULATORY PROTEIN NARL-RELATED"/>
    <property type="match status" value="1"/>
</dbReference>
<evidence type="ECO:0000256" key="4">
    <source>
        <dbReference type="ARBA" id="ARBA00023163"/>
    </source>
</evidence>
<dbReference type="SMART" id="SM00421">
    <property type="entry name" value="HTH_LUXR"/>
    <property type="match status" value="1"/>
</dbReference>
<dbReference type="PROSITE" id="PS50043">
    <property type="entry name" value="HTH_LUXR_2"/>
    <property type="match status" value="1"/>
</dbReference>
<evidence type="ECO:0000259" key="7">
    <source>
        <dbReference type="PROSITE" id="PS50110"/>
    </source>
</evidence>
<dbReference type="InterPro" id="IPR011006">
    <property type="entry name" value="CheY-like_superfamily"/>
</dbReference>
<dbReference type="SUPFAM" id="SSF46894">
    <property type="entry name" value="C-terminal effector domain of the bipartite response regulators"/>
    <property type="match status" value="1"/>
</dbReference>
<dbReference type="PANTHER" id="PTHR43214">
    <property type="entry name" value="TWO-COMPONENT RESPONSE REGULATOR"/>
    <property type="match status" value="1"/>
</dbReference>
<evidence type="ECO:0000256" key="5">
    <source>
        <dbReference type="PROSITE-ProRule" id="PRU00169"/>
    </source>
</evidence>
<dbReference type="GO" id="GO:0000160">
    <property type="term" value="P:phosphorelay signal transduction system"/>
    <property type="evidence" value="ECO:0007669"/>
    <property type="project" value="InterPro"/>
</dbReference>
<sequence length="216" mass="23614">MIRLILVDDQSLLRAGLRAILEKTSDIAVVAEAANGREALARGRAHRPDLFVMDLRMPVMGGIEATRAIRADPLLRSVPVLVLTTFDDQDDVTEAMAAGANGYLLKDIDADELRDAVRRAAAGEPQVAPGIMRQMMDRIARLPTRRSKEAELAGLTDREVEILTHVGKGLSNEEIGNALFLSPETARTYVSRLMTKLDARDRAQLVVLAHRAGLVD</sequence>
<dbReference type="GO" id="GO:0003677">
    <property type="term" value="F:DNA binding"/>
    <property type="evidence" value="ECO:0007669"/>
    <property type="project" value="UniProtKB-KW"/>
</dbReference>
<feature type="modified residue" description="4-aspartylphosphate" evidence="5">
    <location>
        <position position="54"/>
    </location>
</feature>
<keyword evidence="2" id="KW-0805">Transcription regulation</keyword>
<dbReference type="EMBL" id="JACCFP010000001">
    <property type="protein sequence ID" value="NYJ00848.1"/>
    <property type="molecule type" value="Genomic_DNA"/>
</dbReference>
<dbReference type="Proteomes" id="UP000530424">
    <property type="component" value="Unassembled WGS sequence"/>
</dbReference>
<evidence type="ECO:0000259" key="6">
    <source>
        <dbReference type="PROSITE" id="PS50043"/>
    </source>
</evidence>
<reference evidence="8 9" key="1">
    <citation type="submission" date="2020-07" db="EMBL/GenBank/DDBJ databases">
        <title>Sequencing the genomes of 1000 actinobacteria strains.</title>
        <authorList>
            <person name="Klenk H.-P."/>
        </authorList>
    </citation>
    <scope>NUCLEOTIDE SEQUENCE [LARGE SCALE GENOMIC DNA]</scope>
    <source>
        <strain evidence="8 9">DSM 103833</strain>
    </source>
</reference>
<dbReference type="Pfam" id="PF00072">
    <property type="entry name" value="Response_reg"/>
    <property type="match status" value="1"/>
</dbReference>
<keyword evidence="4" id="KW-0804">Transcription</keyword>
<keyword evidence="1 5" id="KW-0597">Phosphoprotein</keyword>
<dbReference type="RefSeq" id="WP_179667386.1">
    <property type="nucleotide sequence ID" value="NZ_JACCFP010000001.1"/>
</dbReference>